<evidence type="ECO:0000313" key="5">
    <source>
        <dbReference type="Ensembl" id="ENSENLP00000003023.1"/>
    </source>
</evidence>
<evidence type="ECO:0000256" key="1">
    <source>
        <dbReference type="ARBA" id="ARBA00022737"/>
    </source>
</evidence>
<dbReference type="GO" id="GO:0045214">
    <property type="term" value="P:sarcomere organization"/>
    <property type="evidence" value="ECO:0007669"/>
    <property type="project" value="TreeGrafter"/>
</dbReference>
<dbReference type="InterPro" id="IPR013098">
    <property type="entry name" value="Ig_I-set"/>
</dbReference>
<sequence>MFLCDLGIRKRSKVPGVMITQFMEELPEGMTTPDFTRKPIALTIQEGKLAVFKAIIVGTPTPTVTWSRANGEIIYHPNICLQKYDEASREHTIEFPKVSPEDADTYKCFATNEYGKAVCTVVLNVIAVGFSKTKEFQKTQAEGEKISYSRNPDGTREEKLMNDEEKVWEILLSADKKDYERICAEYGITDFRGMLKKLNEMKKEREEEIAEFVSHISALKPVEVTCDDYATIELDMDLKDPSSKIFLYKDGVMVPFCKEEGEELKHSLKQVGKKYIFTIKKLGKEDAGLYSVDVEGVNVFSTDFKVPEVDFAVKIQEVKAEEREDAMFQCVLTAPMNEVKWFGKSAPLTNSEKHEIIVSEDKLIHKLIVRDCLPLDSGIYAAVAGIKSCNAWLIIEADKDPANKGKKAAQKFTLQVPESKPCNLQSPPRFLVPLKMHTAPQGYECYMSCAVKGDPTPHVTWLRNNISLNTNTNYYISNTCGVCSLLILRVGSKDTGEYKVVAENPIGRVECSTKLTVRGKS</sequence>
<dbReference type="Gene3D" id="2.60.40.10">
    <property type="entry name" value="Immunoglobulins"/>
    <property type="match status" value="4"/>
</dbReference>
<feature type="domain" description="Ig-like" evidence="4">
    <location>
        <begin position="428"/>
        <end position="516"/>
    </location>
</feature>
<evidence type="ECO:0000256" key="2">
    <source>
        <dbReference type="ARBA" id="ARBA00023157"/>
    </source>
</evidence>
<evidence type="ECO:0000256" key="3">
    <source>
        <dbReference type="ARBA" id="ARBA00023319"/>
    </source>
</evidence>
<dbReference type="AlphaFoldDB" id="A0A665T8F0"/>
<keyword evidence="1" id="KW-0677">Repeat</keyword>
<reference evidence="5" key="1">
    <citation type="submission" date="2021-04" db="EMBL/GenBank/DDBJ databases">
        <authorList>
            <consortium name="Wellcome Sanger Institute Data Sharing"/>
        </authorList>
    </citation>
    <scope>NUCLEOTIDE SEQUENCE [LARGE SCALE GENOMIC DNA]</scope>
</reference>
<reference evidence="5" key="3">
    <citation type="submission" date="2025-09" db="UniProtKB">
        <authorList>
            <consortium name="Ensembl"/>
        </authorList>
    </citation>
    <scope>IDENTIFICATION</scope>
</reference>
<dbReference type="FunFam" id="2.60.40.10:FF:000060">
    <property type="entry name" value="Myosin-binding protein C, slow type"/>
    <property type="match status" value="1"/>
</dbReference>
<dbReference type="SUPFAM" id="SSF48726">
    <property type="entry name" value="Immunoglobulin"/>
    <property type="match status" value="4"/>
</dbReference>
<organism evidence="5 6">
    <name type="scientific">Echeneis naucrates</name>
    <name type="common">Live sharksucker</name>
    <dbReference type="NCBI Taxonomy" id="173247"/>
    <lineage>
        <taxon>Eukaryota</taxon>
        <taxon>Metazoa</taxon>
        <taxon>Chordata</taxon>
        <taxon>Craniata</taxon>
        <taxon>Vertebrata</taxon>
        <taxon>Euteleostomi</taxon>
        <taxon>Actinopterygii</taxon>
        <taxon>Neopterygii</taxon>
        <taxon>Teleostei</taxon>
        <taxon>Neoteleostei</taxon>
        <taxon>Acanthomorphata</taxon>
        <taxon>Carangaria</taxon>
        <taxon>Carangiformes</taxon>
        <taxon>Echeneidae</taxon>
        <taxon>Echeneis</taxon>
    </lineage>
</organism>
<reference evidence="5" key="2">
    <citation type="submission" date="2025-08" db="UniProtKB">
        <authorList>
            <consortium name="Ensembl"/>
        </authorList>
    </citation>
    <scope>IDENTIFICATION</scope>
</reference>
<dbReference type="InterPro" id="IPR003598">
    <property type="entry name" value="Ig_sub2"/>
</dbReference>
<dbReference type="GO" id="GO:0031430">
    <property type="term" value="C:M band"/>
    <property type="evidence" value="ECO:0007669"/>
    <property type="project" value="TreeGrafter"/>
</dbReference>
<dbReference type="PANTHER" id="PTHR13817">
    <property type="entry name" value="TITIN"/>
    <property type="match status" value="1"/>
</dbReference>
<dbReference type="InterPro" id="IPR036179">
    <property type="entry name" value="Ig-like_dom_sf"/>
</dbReference>
<keyword evidence="3" id="KW-0393">Immunoglobulin domain</keyword>
<keyword evidence="2" id="KW-1015">Disulfide bond</keyword>
<dbReference type="InterPro" id="IPR003599">
    <property type="entry name" value="Ig_sub"/>
</dbReference>
<dbReference type="InterPro" id="IPR050964">
    <property type="entry name" value="Striated_Muscle_Regulatory"/>
</dbReference>
<evidence type="ECO:0000259" key="4">
    <source>
        <dbReference type="PROSITE" id="PS50835"/>
    </source>
</evidence>
<evidence type="ECO:0000313" key="6">
    <source>
        <dbReference type="Proteomes" id="UP000472264"/>
    </source>
</evidence>
<dbReference type="Pfam" id="PF07679">
    <property type="entry name" value="I-set"/>
    <property type="match status" value="3"/>
</dbReference>
<dbReference type="PROSITE" id="PS50835">
    <property type="entry name" value="IG_LIKE"/>
    <property type="match status" value="2"/>
</dbReference>
<dbReference type="PANTHER" id="PTHR13817:SF181">
    <property type="entry name" value="IMMUNOGLOBULIN-LIKE AND FIBRONECTIN TYPE III DOMAIN-CONTAINING PROTEIN 1"/>
    <property type="match status" value="1"/>
</dbReference>
<dbReference type="InterPro" id="IPR040849">
    <property type="entry name" value="MyBP-C_THB"/>
</dbReference>
<dbReference type="FunFam" id="2.60.40.10:FF:000032">
    <property type="entry name" value="palladin isoform X1"/>
    <property type="match status" value="1"/>
</dbReference>
<dbReference type="Pfam" id="PF18362">
    <property type="entry name" value="THB"/>
    <property type="match status" value="1"/>
</dbReference>
<dbReference type="SMART" id="SM00408">
    <property type="entry name" value="IGc2"/>
    <property type="match status" value="2"/>
</dbReference>
<dbReference type="InterPro" id="IPR013783">
    <property type="entry name" value="Ig-like_fold"/>
</dbReference>
<dbReference type="Proteomes" id="UP000472264">
    <property type="component" value="Chromosome 5"/>
</dbReference>
<dbReference type="InterPro" id="IPR007110">
    <property type="entry name" value="Ig-like_dom"/>
</dbReference>
<proteinExistence type="predicted"/>
<dbReference type="SMART" id="SM00409">
    <property type="entry name" value="IG"/>
    <property type="match status" value="4"/>
</dbReference>
<name>A0A665T8F0_ECHNA</name>
<keyword evidence="6" id="KW-1185">Reference proteome</keyword>
<feature type="domain" description="Ig-like" evidence="4">
    <location>
        <begin position="33"/>
        <end position="124"/>
    </location>
</feature>
<dbReference type="FunFam" id="2.60.40.10:FF:001097">
    <property type="entry name" value="Immunoglobulin-like and fibronectin type III domain-containing protein 1"/>
    <property type="match status" value="1"/>
</dbReference>
<protein>
    <submittedName>
        <fullName evidence="5">Immunoglobulin like and fibronectin type III domain containing 1, tandem duplicate 1</fullName>
    </submittedName>
</protein>
<dbReference type="Ensembl" id="ENSENLT00000003205.1">
    <property type="protein sequence ID" value="ENSENLP00000003023.1"/>
    <property type="gene ID" value="ENSENLG00000001465.1"/>
</dbReference>
<gene>
    <name evidence="5" type="primary">LOC115043452</name>
</gene>
<accession>A0A665T8F0</accession>